<gene>
    <name evidence="2" type="ORF">SK128_008188</name>
</gene>
<sequence length="143" mass="15527">MCTLKDIKTVPGVLKILELIFVIITFGIYKGAELSFDLKHYKSVDTLATGILISAFIITTSLLICYLVGQSENIKQTFLESIQNLILFLGLVVIGGLGIDTWKSGASSKLTAEGLAMSSISLLAAMCYLLDFVAAVIIYNRNK</sequence>
<keyword evidence="3" id="KW-1185">Reference proteome</keyword>
<reference evidence="2 3" key="1">
    <citation type="submission" date="2023-11" db="EMBL/GenBank/DDBJ databases">
        <title>Halocaridina rubra genome assembly.</title>
        <authorList>
            <person name="Smith C."/>
        </authorList>
    </citation>
    <scope>NUCLEOTIDE SEQUENCE [LARGE SCALE GENOMIC DNA]</scope>
    <source>
        <strain evidence="2">EP-1</strain>
        <tissue evidence="2">Whole</tissue>
    </source>
</reference>
<feature type="transmembrane region" description="Helical" evidence="1">
    <location>
        <begin position="119"/>
        <end position="139"/>
    </location>
</feature>
<dbReference type="AlphaFoldDB" id="A0AAN8ZXQ9"/>
<feature type="transmembrane region" description="Helical" evidence="1">
    <location>
        <begin position="81"/>
        <end position="99"/>
    </location>
</feature>
<evidence type="ECO:0000313" key="2">
    <source>
        <dbReference type="EMBL" id="KAK7067808.1"/>
    </source>
</evidence>
<name>A0AAN8ZXQ9_HALRR</name>
<evidence type="ECO:0008006" key="4">
    <source>
        <dbReference type="Google" id="ProtNLM"/>
    </source>
</evidence>
<comment type="caution">
    <text evidence="2">The sequence shown here is derived from an EMBL/GenBank/DDBJ whole genome shotgun (WGS) entry which is preliminary data.</text>
</comment>
<organism evidence="2 3">
    <name type="scientific">Halocaridina rubra</name>
    <name type="common">Hawaiian red shrimp</name>
    <dbReference type="NCBI Taxonomy" id="373956"/>
    <lineage>
        <taxon>Eukaryota</taxon>
        <taxon>Metazoa</taxon>
        <taxon>Ecdysozoa</taxon>
        <taxon>Arthropoda</taxon>
        <taxon>Crustacea</taxon>
        <taxon>Multicrustacea</taxon>
        <taxon>Malacostraca</taxon>
        <taxon>Eumalacostraca</taxon>
        <taxon>Eucarida</taxon>
        <taxon>Decapoda</taxon>
        <taxon>Pleocyemata</taxon>
        <taxon>Caridea</taxon>
        <taxon>Atyoidea</taxon>
        <taxon>Atyidae</taxon>
        <taxon>Halocaridina</taxon>
    </lineage>
</organism>
<proteinExistence type="predicted"/>
<keyword evidence="1" id="KW-1133">Transmembrane helix</keyword>
<evidence type="ECO:0000313" key="3">
    <source>
        <dbReference type="Proteomes" id="UP001381693"/>
    </source>
</evidence>
<evidence type="ECO:0000256" key="1">
    <source>
        <dbReference type="SAM" id="Phobius"/>
    </source>
</evidence>
<keyword evidence="1" id="KW-0472">Membrane</keyword>
<dbReference type="EMBL" id="JAXCGZ010017688">
    <property type="protein sequence ID" value="KAK7067808.1"/>
    <property type="molecule type" value="Genomic_DNA"/>
</dbReference>
<keyword evidence="1" id="KW-0812">Transmembrane</keyword>
<dbReference type="Proteomes" id="UP001381693">
    <property type="component" value="Unassembled WGS sequence"/>
</dbReference>
<accession>A0AAN8ZXQ9</accession>
<protein>
    <recommendedName>
        <fullName evidence="4">MARVEL domain-containing protein</fullName>
    </recommendedName>
</protein>
<feature type="transmembrane region" description="Helical" evidence="1">
    <location>
        <begin position="49"/>
        <end position="69"/>
    </location>
</feature>
<feature type="transmembrane region" description="Helical" evidence="1">
    <location>
        <begin position="12"/>
        <end position="29"/>
    </location>
</feature>